<comment type="caution">
    <text evidence="3">The sequence shown here is derived from an EMBL/GenBank/DDBJ whole genome shotgun (WGS) entry which is preliminary data.</text>
</comment>
<proteinExistence type="predicted"/>
<feature type="transmembrane region" description="Helical" evidence="1">
    <location>
        <begin position="76"/>
        <end position="95"/>
    </location>
</feature>
<keyword evidence="5" id="KW-1185">Reference proteome</keyword>
<dbReference type="EMBL" id="JACIEG010000001">
    <property type="protein sequence ID" value="MBB3968000.1"/>
    <property type="molecule type" value="Genomic_DNA"/>
</dbReference>
<name>A0A4Y8AIU5_9SPHI</name>
<dbReference type="Proteomes" id="UP000583101">
    <property type="component" value="Unassembled WGS sequence"/>
</dbReference>
<dbReference type="Proteomes" id="UP000297248">
    <property type="component" value="Unassembled WGS sequence"/>
</dbReference>
<dbReference type="GO" id="GO:0015097">
    <property type="term" value="F:mercury ion transmembrane transporter activity"/>
    <property type="evidence" value="ECO:0007669"/>
    <property type="project" value="InterPro"/>
</dbReference>
<accession>A0A4Y8AIU5</accession>
<reference evidence="2 5" key="3">
    <citation type="submission" date="2020-08" db="EMBL/GenBank/DDBJ databases">
        <title>Genomic Encyclopedia of Type Strains, Phase IV (KMG-IV): sequencing the most valuable type-strain genomes for metagenomic binning, comparative biology and taxonomic classification.</title>
        <authorList>
            <person name="Goeker M."/>
        </authorList>
    </citation>
    <scope>NUCLEOTIDE SEQUENCE [LARGE SCALE GENOMIC DNA]</scope>
    <source>
        <strain evidence="2 5">DSM 100995</strain>
    </source>
</reference>
<dbReference type="OrthoDB" id="5966279at2"/>
<dbReference type="EMBL" id="SNQG01000001">
    <property type="protein sequence ID" value="TEW68974.1"/>
    <property type="molecule type" value="Genomic_DNA"/>
</dbReference>
<evidence type="ECO:0000313" key="3">
    <source>
        <dbReference type="EMBL" id="TEW68974.1"/>
    </source>
</evidence>
<reference evidence="3" key="2">
    <citation type="submission" date="2019-03" db="EMBL/GenBank/DDBJ databases">
        <authorList>
            <person name="Yan Y.-Q."/>
            <person name="Du Z.-J."/>
        </authorList>
    </citation>
    <scope>NUCLEOTIDE SEQUENCE</scope>
    <source>
        <strain evidence="3">PP-F2FG21</strain>
    </source>
</reference>
<dbReference type="GO" id="GO:0016020">
    <property type="term" value="C:membrane"/>
    <property type="evidence" value="ECO:0007669"/>
    <property type="project" value="InterPro"/>
</dbReference>
<sequence>MFTRLKAIKLDNVGMTASTLCAIHCAAVPVFFTSLPLVGLGFLANPWVEWVMIIIALVVGISAIGNAYFKEHHRILPLALLIAGFLTIIIGHLFITGWAEAVIVPLGGFTIASAHFVNYKYAGTCKAGDSFFHIKHAHPHPHENQKAA</sequence>
<evidence type="ECO:0000313" key="4">
    <source>
        <dbReference type="Proteomes" id="UP000297248"/>
    </source>
</evidence>
<keyword evidence="1" id="KW-1133">Transmembrane helix</keyword>
<keyword evidence="1" id="KW-0812">Transmembrane</keyword>
<dbReference type="RefSeq" id="WP_134334811.1">
    <property type="nucleotide sequence ID" value="NZ_BMCZ01000001.1"/>
</dbReference>
<feature type="transmembrane region" description="Helical" evidence="1">
    <location>
        <begin position="50"/>
        <end position="69"/>
    </location>
</feature>
<evidence type="ECO:0000313" key="5">
    <source>
        <dbReference type="Proteomes" id="UP000583101"/>
    </source>
</evidence>
<feature type="transmembrane region" description="Helical" evidence="1">
    <location>
        <begin position="101"/>
        <end position="119"/>
    </location>
</feature>
<reference evidence="3 4" key="1">
    <citation type="journal article" date="2016" name="Int. J. Syst. Evol. Microbiol.">
        <title>Proposal of Mucilaginibacter phyllosphaerae sp. nov. isolated from the phyllosphere of Galium album.</title>
        <authorList>
            <person name="Aydogan E.L."/>
            <person name="Busse H.J."/>
            <person name="Moser G."/>
            <person name="Muller C."/>
            <person name="Kampfer P."/>
            <person name="Glaeser S.P."/>
        </authorList>
    </citation>
    <scope>NUCLEOTIDE SEQUENCE [LARGE SCALE GENOMIC DNA]</scope>
    <source>
        <strain evidence="3 4">PP-F2FG21</strain>
    </source>
</reference>
<evidence type="ECO:0000256" key="1">
    <source>
        <dbReference type="SAM" id="Phobius"/>
    </source>
</evidence>
<organism evidence="3 4">
    <name type="scientific">Mucilaginibacter phyllosphaerae</name>
    <dbReference type="NCBI Taxonomy" id="1812349"/>
    <lineage>
        <taxon>Bacteria</taxon>
        <taxon>Pseudomonadati</taxon>
        <taxon>Bacteroidota</taxon>
        <taxon>Sphingobacteriia</taxon>
        <taxon>Sphingobacteriales</taxon>
        <taxon>Sphingobacteriaceae</taxon>
        <taxon>Mucilaginibacter</taxon>
    </lineage>
</organism>
<feature type="transmembrane region" description="Helical" evidence="1">
    <location>
        <begin position="21"/>
        <end position="44"/>
    </location>
</feature>
<protein>
    <submittedName>
        <fullName evidence="3">MerC domain-containing protein</fullName>
    </submittedName>
</protein>
<evidence type="ECO:0000313" key="2">
    <source>
        <dbReference type="EMBL" id="MBB3968000.1"/>
    </source>
</evidence>
<dbReference type="InterPro" id="IPR004891">
    <property type="entry name" value="Mercury-R_MerC"/>
</dbReference>
<dbReference type="AlphaFoldDB" id="A0A4Y8AIU5"/>
<keyword evidence="1" id="KW-0472">Membrane</keyword>
<gene>
    <name evidence="3" type="ORF">E2R65_02065</name>
    <name evidence="2" type="ORF">GGR35_000586</name>
</gene>
<dbReference type="Pfam" id="PF03203">
    <property type="entry name" value="MerC"/>
    <property type="match status" value="1"/>
</dbReference>